<dbReference type="Proteomes" id="UP001157502">
    <property type="component" value="Chromosome 9"/>
</dbReference>
<proteinExistence type="predicted"/>
<protein>
    <submittedName>
        <fullName evidence="1">Uncharacterized protein</fullName>
    </submittedName>
</protein>
<comment type="caution">
    <text evidence="1">The sequence shown here is derived from an EMBL/GenBank/DDBJ whole genome shotgun (WGS) entry which is preliminary data.</text>
</comment>
<gene>
    <name evidence="1" type="ORF">DPEC_G00116210</name>
</gene>
<evidence type="ECO:0000313" key="2">
    <source>
        <dbReference type="Proteomes" id="UP001157502"/>
    </source>
</evidence>
<keyword evidence="2" id="KW-1185">Reference proteome</keyword>
<dbReference type="EMBL" id="CM055736">
    <property type="protein sequence ID" value="KAJ8007311.1"/>
    <property type="molecule type" value="Genomic_DNA"/>
</dbReference>
<reference evidence="1" key="1">
    <citation type="submission" date="2021-05" db="EMBL/GenBank/DDBJ databases">
        <authorList>
            <person name="Pan Q."/>
            <person name="Jouanno E."/>
            <person name="Zahm M."/>
            <person name="Klopp C."/>
            <person name="Cabau C."/>
            <person name="Louis A."/>
            <person name="Berthelot C."/>
            <person name="Parey E."/>
            <person name="Roest Crollius H."/>
            <person name="Montfort J."/>
            <person name="Robinson-Rechavi M."/>
            <person name="Bouchez O."/>
            <person name="Lampietro C."/>
            <person name="Lopez Roques C."/>
            <person name="Donnadieu C."/>
            <person name="Postlethwait J."/>
            <person name="Bobe J."/>
            <person name="Dillon D."/>
            <person name="Chandos A."/>
            <person name="von Hippel F."/>
            <person name="Guiguen Y."/>
        </authorList>
    </citation>
    <scope>NUCLEOTIDE SEQUENCE</scope>
    <source>
        <strain evidence="1">YG-Jan2019</strain>
    </source>
</reference>
<accession>A0ACC2GV14</accession>
<name>A0ACC2GV14_DALPE</name>
<sequence>MGSVGQRVIFGTSPDKCRRLSCLVSGDIVTARLQPMRRHVVLFPMRPETELGPLALVSIERDCRCGRRAAARYWILSSTSLSRFSYRPDHSTLKEPPSNNTGPIHHTAQGPPHVCCSPNPVPRGPAVASQAVNYPNVAHQTPICHSNMINNHLSIINGVVDQ</sequence>
<organism evidence="1 2">
    <name type="scientific">Dallia pectoralis</name>
    <name type="common">Alaska blackfish</name>
    <dbReference type="NCBI Taxonomy" id="75939"/>
    <lineage>
        <taxon>Eukaryota</taxon>
        <taxon>Metazoa</taxon>
        <taxon>Chordata</taxon>
        <taxon>Craniata</taxon>
        <taxon>Vertebrata</taxon>
        <taxon>Euteleostomi</taxon>
        <taxon>Actinopterygii</taxon>
        <taxon>Neopterygii</taxon>
        <taxon>Teleostei</taxon>
        <taxon>Protacanthopterygii</taxon>
        <taxon>Esociformes</taxon>
        <taxon>Umbridae</taxon>
        <taxon>Dallia</taxon>
    </lineage>
</organism>
<evidence type="ECO:0000313" key="1">
    <source>
        <dbReference type="EMBL" id="KAJ8007311.1"/>
    </source>
</evidence>